<proteinExistence type="predicted"/>
<keyword evidence="1" id="KW-0472">Membrane</keyword>
<sequence length="55" mass="6694">MLSYKIPFSFPEYIKSVFAFVCLNVLNLYFLFLIMSLFYVYIEYIVRVNGKLLFY</sequence>
<organism evidence="2 3">
    <name type="scientific">Bacteroides fragilis str. 1007-1-F #10</name>
    <dbReference type="NCBI Taxonomy" id="1339295"/>
    <lineage>
        <taxon>Bacteria</taxon>
        <taxon>Pseudomonadati</taxon>
        <taxon>Bacteroidota</taxon>
        <taxon>Bacteroidia</taxon>
        <taxon>Bacteroidales</taxon>
        <taxon>Bacteroidaceae</taxon>
        <taxon>Bacteroides</taxon>
    </lineage>
</organism>
<comment type="caution">
    <text evidence="2">The sequence shown here is derived from an EMBL/GenBank/DDBJ whole genome shotgun (WGS) entry which is preliminary data.</text>
</comment>
<evidence type="ECO:0000313" key="2">
    <source>
        <dbReference type="EMBL" id="EYA16845.1"/>
    </source>
</evidence>
<evidence type="ECO:0000256" key="1">
    <source>
        <dbReference type="SAM" id="Phobius"/>
    </source>
</evidence>
<protein>
    <recommendedName>
        <fullName evidence="4">Transmembrane protein</fullName>
    </recommendedName>
</protein>
<dbReference type="AlphaFoldDB" id="A0AAN4N3Y2"/>
<name>A0AAN4N3Y2_BACFG</name>
<accession>A0AAN4N3Y2</accession>
<gene>
    <name evidence="2" type="ORF">M104_0154</name>
</gene>
<dbReference type="Proteomes" id="UP000022433">
    <property type="component" value="Unassembled WGS sequence"/>
</dbReference>
<evidence type="ECO:0008006" key="4">
    <source>
        <dbReference type="Google" id="ProtNLM"/>
    </source>
</evidence>
<evidence type="ECO:0000313" key="3">
    <source>
        <dbReference type="Proteomes" id="UP000022433"/>
    </source>
</evidence>
<reference evidence="2 3" key="1">
    <citation type="submission" date="2014-02" db="EMBL/GenBank/DDBJ databases">
        <authorList>
            <person name="Sears C."/>
            <person name="Carroll K."/>
            <person name="Sack B.R."/>
            <person name="Qadri F."/>
            <person name="Myers L.L."/>
            <person name="Chung G.-T."/>
            <person name="Escheverria P."/>
            <person name="Fraser C.M."/>
            <person name="Sadzewicz L."/>
            <person name="Shefchek K.A."/>
            <person name="Tallon L."/>
            <person name="Das S.P."/>
            <person name="Daugherty S."/>
            <person name="Mongodin E.F."/>
        </authorList>
    </citation>
    <scope>NUCLEOTIDE SEQUENCE [LARGE SCALE GENOMIC DNA]</scope>
    <source>
        <strain evidence="2 3">1007-1-F #10</strain>
    </source>
</reference>
<feature type="transmembrane region" description="Helical" evidence="1">
    <location>
        <begin position="17"/>
        <end position="42"/>
    </location>
</feature>
<keyword evidence="1" id="KW-1133">Transmembrane helix</keyword>
<keyword evidence="1" id="KW-0812">Transmembrane</keyword>
<dbReference type="EMBL" id="JGEA01000001">
    <property type="protein sequence ID" value="EYA16845.1"/>
    <property type="molecule type" value="Genomic_DNA"/>
</dbReference>